<evidence type="ECO:0000313" key="2">
    <source>
        <dbReference type="EMBL" id="MBY20480.1"/>
    </source>
</evidence>
<evidence type="ECO:0000259" key="1">
    <source>
        <dbReference type="PROSITE" id="PS50878"/>
    </source>
</evidence>
<gene>
    <name evidence="2" type="primary">pol_73</name>
    <name evidence="2" type="ORF">g.137037</name>
</gene>
<dbReference type="PROSITE" id="PS50878">
    <property type="entry name" value="RT_POL"/>
    <property type="match status" value="1"/>
</dbReference>
<dbReference type="PANTHER" id="PTHR33332">
    <property type="entry name" value="REVERSE TRANSCRIPTASE DOMAIN-CONTAINING PROTEIN"/>
    <property type="match status" value="1"/>
</dbReference>
<name>A0A2S2NTF7_SCHGA</name>
<dbReference type="GO" id="GO:0003964">
    <property type="term" value="F:RNA-directed DNA polymerase activity"/>
    <property type="evidence" value="ECO:0007669"/>
    <property type="project" value="UniProtKB-KW"/>
</dbReference>
<feature type="domain" description="Reverse transcriptase" evidence="1">
    <location>
        <begin position="1"/>
        <end position="123"/>
    </location>
</feature>
<keyword evidence="2" id="KW-0808">Transferase</keyword>
<keyword evidence="2" id="KW-0548">Nucleotidyltransferase</keyword>
<dbReference type="SUPFAM" id="SSF56672">
    <property type="entry name" value="DNA/RNA polymerases"/>
    <property type="match status" value="1"/>
</dbReference>
<dbReference type="InterPro" id="IPR043502">
    <property type="entry name" value="DNA/RNA_pol_sf"/>
</dbReference>
<organism evidence="2">
    <name type="scientific">Schizaphis graminum</name>
    <name type="common">Green bug aphid</name>
    <dbReference type="NCBI Taxonomy" id="13262"/>
    <lineage>
        <taxon>Eukaryota</taxon>
        <taxon>Metazoa</taxon>
        <taxon>Ecdysozoa</taxon>
        <taxon>Arthropoda</taxon>
        <taxon>Hexapoda</taxon>
        <taxon>Insecta</taxon>
        <taxon>Pterygota</taxon>
        <taxon>Neoptera</taxon>
        <taxon>Paraneoptera</taxon>
        <taxon>Hemiptera</taxon>
        <taxon>Sternorrhyncha</taxon>
        <taxon>Aphidomorpha</taxon>
        <taxon>Aphidoidea</taxon>
        <taxon>Aphididae</taxon>
        <taxon>Aphidini</taxon>
        <taxon>Schizaphis</taxon>
    </lineage>
</organism>
<dbReference type="EMBL" id="GGMR01007861">
    <property type="protein sequence ID" value="MBY20480.1"/>
    <property type="molecule type" value="Transcribed_RNA"/>
</dbReference>
<dbReference type="InterPro" id="IPR000477">
    <property type="entry name" value="RT_dom"/>
</dbReference>
<proteinExistence type="predicted"/>
<reference evidence="2" key="1">
    <citation type="submission" date="2018-04" db="EMBL/GenBank/DDBJ databases">
        <title>Transcriptome of Schizaphis graminum biotype I.</title>
        <authorList>
            <person name="Scully E.D."/>
            <person name="Geib S.M."/>
            <person name="Palmer N.A."/>
            <person name="Koch K."/>
            <person name="Bradshaw J."/>
            <person name="Heng-Moss T."/>
            <person name="Sarath G."/>
        </authorList>
    </citation>
    <scope>NUCLEOTIDE SEQUENCE</scope>
</reference>
<sequence>MDRQQIVSYKEHCSIPIHVTSGVPQGSHLAPILFLIFINDIHFHNCTKLMFADDMKVFRIVDNQNEADLLQLDLNTLYEWCSNNNFTLNTKKCQIMTFRARVISSFDYNLNGEPLLRTMGAIKDLGNYFYPNLKFDCHITNISNRSNKILGFIRRNCADFDDSLALKSIYCSLVRSICEYGSIIWSPYQSGHKQVLEKIQQKFLRFLSFKCSIEREPHSSYTPLLTILNLETLEP</sequence>
<dbReference type="Pfam" id="PF00078">
    <property type="entry name" value="RVT_1"/>
    <property type="match status" value="1"/>
</dbReference>
<dbReference type="AlphaFoldDB" id="A0A2S2NTF7"/>
<protein>
    <submittedName>
        <fullName evidence="2">RNA-directed DNA polymerase from mobile element jockey</fullName>
    </submittedName>
</protein>
<keyword evidence="2" id="KW-0695">RNA-directed DNA polymerase</keyword>
<accession>A0A2S2NTF7</accession>